<accession>A0ABT4SM71</accession>
<name>A0ABT4SM71_9ACTN</name>
<evidence type="ECO:0000313" key="2">
    <source>
        <dbReference type="Proteomes" id="UP001144036"/>
    </source>
</evidence>
<evidence type="ECO:0000313" key="1">
    <source>
        <dbReference type="EMBL" id="MDA0638337.1"/>
    </source>
</evidence>
<sequence>MMLAETVDCVPVAGGCFYRWSWGELVGQADEPARAAERIVRVLSRR</sequence>
<proteinExistence type="predicted"/>
<protein>
    <submittedName>
        <fullName evidence="1">Uncharacterized protein</fullName>
    </submittedName>
</protein>
<gene>
    <name evidence="1" type="ORF">OUY22_33440</name>
</gene>
<dbReference type="Proteomes" id="UP001144036">
    <property type="component" value="Unassembled WGS sequence"/>
</dbReference>
<comment type="caution">
    <text evidence="1">The sequence shown here is derived from an EMBL/GenBank/DDBJ whole genome shotgun (WGS) entry which is preliminary data.</text>
</comment>
<reference evidence="1" key="1">
    <citation type="submission" date="2022-11" db="EMBL/GenBank/DDBJ databases">
        <title>Nonomuraea corallina sp. nov., a new species of the genus Nonomuraea isolated from sea side sediment in Thai sea.</title>
        <authorList>
            <person name="Ngamcharungchit C."/>
            <person name="Matsumoto A."/>
            <person name="Suriyachadkun C."/>
            <person name="Panbangred W."/>
            <person name="Inahashi Y."/>
            <person name="Intra B."/>
        </authorList>
    </citation>
    <scope>NUCLEOTIDE SEQUENCE</scope>
    <source>
        <strain evidence="1">MCN248</strain>
    </source>
</reference>
<organism evidence="1 2">
    <name type="scientific">Nonomuraea corallina</name>
    <dbReference type="NCBI Taxonomy" id="2989783"/>
    <lineage>
        <taxon>Bacteria</taxon>
        <taxon>Bacillati</taxon>
        <taxon>Actinomycetota</taxon>
        <taxon>Actinomycetes</taxon>
        <taxon>Streptosporangiales</taxon>
        <taxon>Streptosporangiaceae</taxon>
        <taxon>Nonomuraea</taxon>
    </lineage>
</organism>
<dbReference type="EMBL" id="JAPNNL010000226">
    <property type="protein sequence ID" value="MDA0638337.1"/>
    <property type="molecule type" value="Genomic_DNA"/>
</dbReference>
<keyword evidence="2" id="KW-1185">Reference proteome</keyword>
<dbReference type="RefSeq" id="WP_270159272.1">
    <property type="nucleotide sequence ID" value="NZ_JAPNNL010000226.1"/>
</dbReference>